<gene>
    <name evidence="1" type="ORF">F5876DRAFT_84302</name>
</gene>
<comment type="caution">
    <text evidence="1">The sequence shown here is derived from an EMBL/GenBank/DDBJ whole genome shotgun (WGS) entry which is preliminary data.</text>
</comment>
<name>A0ACC1TGK1_9AGAR</name>
<evidence type="ECO:0000313" key="2">
    <source>
        <dbReference type="Proteomes" id="UP001163835"/>
    </source>
</evidence>
<keyword evidence="2" id="KW-1185">Reference proteome</keyword>
<protein>
    <submittedName>
        <fullName evidence="1">Uncharacterized protein</fullName>
    </submittedName>
</protein>
<proteinExistence type="predicted"/>
<dbReference type="EMBL" id="MU796664">
    <property type="protein sequence ID" value="KAJ3803846.1"/>
    <property type="molecule type" value="Genomic_DNA"/>
</dbReference>
<sequence length="306" mass="33555">MSTSSSTQQTTLIAHTESLIQLRNKAIAEGLMKKGDDCFTAFPTQLVRLAAEMTNGSGTTVSRKKAWEKVGLMGKMLQEMSWKDRTNELKEDIAEHITQKIDDEVLTFKTWVTTAKNETAEAARMVEKATEYIKEVAGGLHFNMSNGETAVEGEEGEITGSPTGTVNLSYAQALQARNVANHLQRPKHAAAIQASKRMDRRIVVKTGSTSDLALGEAELVAKANLAVGQVEGAGEDKVKVIAVSKTQGKGIVCLLRTPEEARWLGERTRLESFCKAWGAEVTARSNYHEVVVEFIPVSLDLEDEWM</sequence>
<reference evidence="1" key="1">
    <citation type="submission" date="2022-09" db="EMBL/GenBank/DDBJ databases">
        <title>A Global Phylogenomic Analysis of the Shiitake Genus Lentinula.</title>
        <authorList>
            <consortium name="DOE Joint Genome Institute"/>
            <person name="Sierra-Patev S."/>
            <person name="Min B."/>
            <person name="Naranjo-Ortiz M."/>
            <person name="Looney B."/>
            <person name="Konkel Z."/>
            <person name="Slot J.C."/>
            <person name="Sakamoto Y."/>
            <person name="Steenwyk J.L."/>
            <person name="Rokas A."/>
            <person name="Carro J."/>
            <person name="Camarero S."/>
            <person name="Ferreira P."/>
            <person name="Molpeceres G."/>
            <person name="Ruiz-Duenas F.J."/>
            <person name="Serrano A."/>
            <person name="Henrissat B."/>
            <person name="Drula E."/>
            <person name="Hughes K.W."/>
            <person name="Mata J.L."/>
            <person name="Ishikawa N.K."/>
            <person name="Vargas-Isla R."/>
            <person name="Ushijima S."/>
            <person name="Smith C.A."/>
            <person name="Ahrendt S."/>
            <person name="Andreopoulos W."/>
            <person name="He G."/>
            <person name="Labutti K."/>
            <person name="Lipzen A."/>
            <person name="Ng V."/>
            <person name="Riley R."/>
            <person name="Sandor L."/>
            <person name="Barry K."/>
            <person name="Martinez A.T."/>
            <person name="Xiao Y."/>
            <person name="Gibbons J.G."/>
            <person name="Terashima K."/>
            <person name="Grigoriev I.V."/>
            <person name="Hibbett D.S."/>
        </authorList>
    </citation>
    <scope>NUCLEOTIDE SEQUENCE</scope>
    <source>
        <strain evidence="1">TMI1499</strain>
    </source>
</reference>
<accession>A0ACC1TGK1</accession>
<dbReference type="Proteomes" id="UP001163835">
    <property type="component" value="Unassembled WGS sequence"/>
</dbReference>
<evidence type="ECO:0000313" key="1">
    <source>
        <dbReference type="EMBL" id="KAJ3803846.1"/>
    </source>
</evidence>
<organism evidence="1 2">
    <name type="scientific">Lentinula aff. lateritia</name>
    <dbReference type="NCBI Taxonomy" id="2804960"/>
    <lineage>
        <taxon>Eukaryota</taxon>
        <taxon>Fungi</taxon>
        <taxon>Dikarya</taxon>
        <taxon>Basidiomycota</taxon>
        <taxon>Agaricomycotina</taxon>
        <taxon>Agaricomycetes</taxon>
        <taxon>Agaricomycetidae</taxon>
        <taxon>Agaricales</taxon>
        <taxon>Marasmiineae</taxon>
        <taxon>Omphalotaceae</taxon>
        <taxon>Lentinula</taxon>
    </lineage>
</organism>